<protein>
    <recommendedName>
        <fullName evidence="8">pectin lyase</fullName>
        <ecNumber evidence="8">4.2.2.10</ecNumber>
    </recommendedName>
</protein>
<feature type="domain" description="Pectate lyase" evidence="11">
    <location>
        <begin position="88"/>
        <end position="300"/>
    </location>
</feature>
<dbReference type="GO" id="GO:0000272">
    <property type="term" value="P:polysaccharide catabolic process"/>
    <property type="evidence" value="ECO:0007669"/>
    <property type="project" value="UniProtKB-KW"/>
</dbReference>
<comment type="similarity">
    <text evidence="1 9">Belongs to the polysaccharide lyase 1 family.</text>
</comment>
<evidence type="ECO:0000256" key="10">
    <source>
        <dbReference type="SAM" id="SignalP"/>
    </source>
</evidence>
<organism evidence="12 13">
    <name type="scientific">Colletotrichum karsti</name>
    <dbReference type="NCBI Taxonomy" id="1095194"/>
    <lineage>
        <taxon>Eukaryota</taxon>
        <taxon>Fungi</taxon>
        <taxon>Dikarya</taxon>
        <taxon>Ascomycota</taxon>
        <taxon>Pezizomycotina</taxon>
        <taxon>Sordariomycetes</taxon>
        <taxon>Hypocreomycetidae</taxon>
        <taxon>Glomerellales</taxon>
        <taxon>Glomerellaceae</taxon>
        <taxon>Colletotrichum</taxon>
        <taxon>Colletotrichum boninense species complex</taxon>
    </lineage>
</organism>
<comment type="caution">
    <text evidence="12">The sequence shown here is derived from an EMBL/GenBank/DDBJ whole genome shotgun (WGS) entry which is preliminary data.</text>
</comment>
<feature type="signal peptide" evidence="10">
    <location>
        <begin position="1"/>
        <end position="18"/>
    </location>
</feature>
<dbReference type="AlphaFoldDB" id="A0A9P6LH84"/>
<accession>A0A9P6LH84</accession>
<evidence type="ECO:0000256" key="2">
    <source>
        <dbReference type="ARBA" id="ARBA00022729"/>
    </source>
</evidence>
<dbReference type="SMART" id="SM00656">
    <property type="entry name" value="Amb_all"/>
    <property type="match status" value="1"/>
</dbReference>
<dbReference type="GeneID" id="62165970"/>
<dbReference type="Pfam" id="PF00544">
    <property type="entry name" value="Pectate_lyase_4"/>
    <property type="match status" value="1"/>
</dbReference>
<evidence type="ECO:0000256" key="6">
    <source>
        <dbReference type="ARBA" id="ARBA00036818"/>
    </source>
</evidence>
<dbReference type="OrthoDB" id="1637350at2759"/>
<comment type="function">
    <text evidence="7">Pectinolytic enzymes consist of four classes of enzymes: pectin lyase, polygalacturonase, pectin methylesterase and rhamnogalacturonase. Among pectinolytic enzymes, pectin lyase is the most important in depolymerization of pectin, since it cleaves internal glycosidic bonds of highly methylated pectins.</text>
</comment>
<dbReference type="Proteomes" id="UP000781932">
    <property type="component" value="Unassembled WGS sequence"/>
</dbReference>
<evidence type="ECO:0000313" key="13">
    <source>
        <dbReference type="Proteomes" id="UP000781932"/>
    </source>
</evidence>
<keyword evidence="9" id="KW-0964">Secreted</keyword>
<proteinExistence type="inferred from homology"/>
<comment type="catalytic activity">
    <reaction evidence="6">
        <text>Eliminative cleavage of (1-&gt;4)-alpha-D-galacturonan methyl ester to give oligosaccharides with 4-deoxy-6-O-methyl-alpha-D-galact-4-enuronosyl groups at their non-reducing ends.</text>
        <dbReference type="EC" id="4.2.2.10"/>
    </reaction>
</comment>
<keyword evidence="2 10" id="KW-0732">Signal</keyword>
<evidence type="ECO:0000256" key="3">
    <source>
        <dbReference type="ARBA" id="ARBA00023157"/>
    </source>
</evidence>
<keyword evidence="9" id="KW-0624">Polysaccharide degradation</keyword>
<evidence type="ECO:0000256" key="4">
    <source>
        <dbReference type="ARBA" id="ARBA00023180"/>
    </source>
</evidence>
<evidence type="ECO:0000256" key="7">
    <source>
        <dbReference type="ARBA" id="ARBA00037631"/>
    </source>
</evidence>
<dbReference type="InterPro" id="IPR011050">
    <property type="entry name" value="Pectin_lyase_fold/virulence"/>
</dbReference>
<name>A0A9P6LH84_9PEZI</name>
<dbReference type="InterPro" id="IPR012334">
    <property type="entry name" value="Pectin_lyas_fold"/>
</dbReference>
<dbReference type="EMBL" id="JAATWM020000038">
    <property type="protein sequence ID" value="KAF9872355.1"/>
    <property type="molecule type" value="Genomic_DNA"/>
</dbReference>
<sequence length="383" mass="39763">MHFFSVLSVALAPALVAAQVKGTAYGFAKGVTGGGTATPAAPKDIKELATWLSDSTPRVILIDKTFNFVGSEGSATEAGCTKKTCTMAQGGQDYIGSLSCGGSDMVAAQITYDKAGATNLPVGSNKSIVGVGSKGVIQGKGLKLPKTSKNVIIQNVHITNLNPKSVWGGDALQLEGNDGVWVDHCKFSKVGRMFVVSHYDANRLTISNSEFDGTTTTSATCNNNHYWTVMFIGKGDQVTLDRNYWHTLSGRAPKLGQDGVTTTVQATNNLFSNMKGHAFDIYSGTSALIEGNVFENVNQPMTAQAEKVNTVFNAPDAASLAACSSSLGRSCVANSLSGSGKFASMKNTAGLAALAKVKASLVKPIQASNVKSTVSGSAGIGKI</sequence>
<keyword evidence="5 9" id="KW-0456">Lyase</keyword>
<evidence type="ECO:0000256" key="9">
    <source>
        <dbReference type="RuleBase" id="RU361173"/>
    </source>
</evidence>
<comment type="subcellular location">
    <subcellularLocation>
        <location evidence="9">Secreted</location>
    </subcellularLocation>
</comment>
<dbReference type="EC" id="4.2.2.10" evidence="8"/>
<dbReference type="SUPFAM" id="SSF51126">
    <property type="entry name" value="Pectin lyase-like"/>
    <property type="match status" value="1"/>
</dbReference>
<dbReference type="PANTHER" id="PTHR31683">
    <property type="entry name" value="PECTATE LYASE 18-RELATED"/>
    <property type="match status" value="1"/>
</dbReference>
<dbReference type="PANTHER" id="PTHR31683:SF67">
    <property type="entry name" value="PECTIN LYASE F-RELATED"/>
    <property type="match status" value="1"/>
</dbReference>
<keyword evidence="9" id="KW-0119">Carbohydrate metabolism</keyword>
<evidence type="ECO:0000256" key="8">
    <source>
        <dbReference type="ARBA" id="ARBA00039082"/>
    </source>
</evidence>
<keyword evidence="3" id="KW-1015">Disulfide bond</keyword>
<evidence type="ECO:0000256" key="1">
    <source>
        <dbReference type="ARBA" id="ARBA00010980"/>
    </source>
</evidence>
<dbReference type="InterPro" id="IPR045032">
    <property type="entry name" value="PEL"/>
</dbReference>
<keyword evidence="13" id="KW-1185">Reference proteome</keyword>
<evidence type="ECO:0000313" key="12">
    <source>
        <dbReference type="EMBL" id="KAF9872355.1"/>
    </source>
</evidence>
<gene>
    <name evidence="12" type="ORF">CkaCkLH20_10182</name>
</gene>
<feature type="chain" id="PRO_5040238756" description="pectin lyase" evidence="10">
    <location>
        <begin position="19"/>
        <end position="383"/>
    </location>
</feature>
<dbReference type="Gene3D" id="2.160.20.10">
    <property type="entry name" value="Single-stranded right-handed beta-helix, Pectin lyase-like"/>
    <property type="match status" value="1"/>
</dbReference>
<dbReference type="GO" id="GO:0030570">
    <property type="term" value="F:pectate lyase activity"/>
    <property type="evidence" value="ECO:0007669"/>
    <property type="project" value="InterPro"/>
</dbReference>
<dbReference type="InterPro" id="IPR002022">
    <property type="entry name" value="Pec_lyase"/>
</dbReference>
<keyword evidence="4" id="KW-0325">Glycoprotein</keyword>
<reference evidence="12" key="1">
    <citation type="submission" date="2020-03" db="EMBL/GenBank/DDBJ databases">
        <authorList>
            <person name="He L."/>
        </authorList>
    </citation>
    <scope>NUCLEOTIDE SEQUENCE</scope>
    <source>
        <strain evidence="12">CkLH20</strain>
    </source>
</reference>
<evidence type="ECO:0000256" key="5">
    <source>
        <dbReference type="ARBA" id="ARBA00023239"/>
    </source>
</evidence>
<reference evidence="12" key="2">
    <citation type="submission" date="2020-11" db="EMBL/GenBank/DDBJ databases">
        <title>Whole genome sequencing of Colletotrichum sp.</title>
        <authorList>
            <person name="Li H."/>
        </authorList>
    </citation>
    <scope>NUCLEOTIDE SEQUENCE</scope>
    <source>
        <strain evidence="12">CkLH20</strain>
    </source>
</reference>
<dbReference type="GO" id="GO:0047490">
    <property type="term" value="F:pectin lyase activity"/>
    <property type="evidence" value="ECO:0007669"/>
    <property type="project" value="UniProtKB-EC"/>
</dbReference>
<dbReference type="RefSeq" id="XP_038741816.1">
    <property type="nucleotide sequence ID" value="XM_038892896.1"/>
</dbReference>
<evidence type="ECO:0000259" key="11">
    <source>
        <dbReference type="SMART" id="SM00656"/>
    </source>
</evidence>
<dbReference type="GO" id="GO:0005576">
    <property type="term" value="C:extracellular region"/>
    <property type="evidence" value="ECO:0007669"/>
    <property type="project" value="UniProtKB-SubCell"/>
</dbReference>